<evidence type="ECO:0000256" key="2">
    <source>
        <dbReference type="ARBA" id="ARBA00005179"/>
    </source>
</evidence>
<dbReference type="Pfam" id="PF25129">
    <property type="entry name" value="Pyr4-TMTC"/>
    <property type="match status" value="1"/>
</dbReference>
<reference evidence="9" key="1">
    <citation type="submission" date="2014-12" db="EMBL/GenBank/DDBJ databases">
        <title>Genome Sequence of Valsa Canker Pathogens Uncovers a Specific Adaption of Colonization on Woody Bark.</title>
        <authorList>
            <person name="Yin Z."/>
            <person name="Liu H."/>
            <person name="Gao X."/>
            <person name="Li Z."/>
            <person name="Song N."/>
            <person name="Ke X."/>
            <person name="Dai Q."/>
            <person name="Wu Y."/>
            <person name="Sun Y."/>
            <person name="Xu J.-R."/>
            <person name="Kang Z.K."/>
            <person name="Wang L."/>
            <person name="Huang L."/>
        </authorList>
    </citation>
    <scope>NUCLEOTIDE SEQUENCE [LARGE SCALE GENOMIC DNA]</scope>
    <source>
        <strain evidence="9">SXYL134</strain>
    </source>
</reference>
<evidence type="ECO:0000256" key="1">
    <source>
        <dbReference type="ARBA" id="ARBA00004141"/>
    </source>
</evidence>
<keyword evidence="6 7" id="KW-0472">Membrane</keyword>
<evidence type="ECO:0000313" key="9">
    <source>
        <dbReference type="Proteomes" id="UP000078576"/>
    </source>
</evidence>
<evidence type="ECO:0000256" key="7">
    <source>
        <dbReference type="SAM" id="Phobius"/>
    </source>
</evidence>
<dbReference type="Proteomes" id="UP000078576">
    <property type="component" value="Unassembled WGS sequence"/>
</dbReference>
<dbReference type="OrthoDB" id="5294024at2759"/>
<feature type="transmembrane region" description="Helical" evidence="7">
    <location>
        <begin position="194"/>
        <end position="216"/>
    </location>
</feature>
<organism evidence="8 9">
    <name type="scientific">Cytospora mali</name>
    <name type="common">Apple Valsa canker fungus</name>
    <name type="synonym">Valsa mali</name>
    <dbReference type="NCBI Taxonomy" id="578113"/>
    <lineage>
        <taxon>Eukaryota</taxon>
        <taxon>Fungi</taxon>
        <taxon>Dikarya</taxon>
        <taxon>Ascomycota</taxon>
        <taxon>Pezizomycotina</taxon>
        <taxon>Sordariomycetes</taxon>
        <taxon>Sordariomycetidae</taxon>
        <taxon>Diaporthales</taxon>
        <taxon>Cytosporaceae</taxon>
        <taxon>Cytospora</taxon>
    </lineage>
</organism>
<keyword evidence="4 7" id="KW-0812">Transmembrane</keyword>
<proteinExistence type="inferred from homology"/>
<feature type="transmembrane region" description="Helical" evidence="7">
    <location>
        <begin position="160"/>
        <end position="182"/>
    </location>
</feature>
<keyword evidence="9" id="KW-1185">Reference proteome</keyword>
<comment type="pathway">
    <text evidence="2">Secondary metabolite biosynthesis.</text>
</comment>
<dbReference type="PANTHER" id="PTHR42038">
    <property type="match status" value="1"/>
</dbReference>
<evidence type="ECO:0000256" key="3">
    <source>
        <dbReference type="ARBA" id="ARBA00006757"/>
    </source>
</evidence>
<comment type="similarity">
    <text evidence="3">Belongs to the paxB family.</text>
</comment>
<feature type="transmembrane region" description="Helical" evidence="7">
    <location>
        <begin position="222"/>
        <end position="242"/>
    </location>
</feature>
<dbReference type="EMBL" id="KN714668">
    <property type="protein sequence ID" value="KUI53206.1"/>
    <property type="molecule type" value="Genomic_DNA"/>
</dbReference>
<dbReference type="GO" id="GO:0016020">
    <property type="term" value="C:membrane"/>
    <property type="evidence" value="ECO:0007669"/>
    <property type="project" value="UniProtKB-SubCell"/>
</dbReference>
<evidence type="ECO:0000256" key="6">
    <source>
        <dbReference type="ARBA" id="ARBA00023136"/>
    </source>
</evidence>
<dbReference type="PANTHER" id="PTHR42038:SF2">
    <property type="entry name" value="TERPENE CYCLASE AUSL"/>
    <property type="match status" value="1"/>
</dbReference>
<evidence type="ECO:0000256" key="5">
    <source>
        <dbReference type="ARBA" id="ARBA00022989"/>
    </source>
</evidence>
<dbReference type="GO" id="GO:0016829">
    <property type="term" value="F:lyase activity"/>
    <property type="evidence" value="ECO:0007669"/>
    <property type="project" value="InterPro"/>
</dbReference>
<protein>
    <submittedName>
        <fullName evidence="8">Uncharacterized protein</fullName>
    </submittedName>
</protein>
<feature type="transmembrane region" description="Helical" evidence="7">
    <location>
        <begin position="113"/>
        <end position="134"/>
    </location>
</feature>
<dbReference type="InterPro" id="IPR039020">
    <property type="entry name" value="PaxB-like"/>
</dbReference>
<evidence type="ECO:0000256" key="4">
    <source>
        <dbReference type="ARBA" id="ARBA00022692"/>
    </source>
</evidence>
<name>A0A194UNI1_CYTMA</name>
<evidence type="ECO:0000313" key="8">
    <source>
        <dbReference type="EMBL" id="KUI53206.1"/>
    </source>
</evidence>
<dbReference type="AlphaFoldDB" id="A0A194UNI1"/>
<keyword evidence="5 7" id="KW-1133">Transmembrane helix</keyword>
<accession>A0A194UNI1</accession>
<sequence>MGSSDVPPAHVPTWVVPLSTVALGAGVLCWDAAYILMTLRSLKTKSYSMPLLGLALNVSWEIIYALYVCEAPIETAGFTFWLLLDNGLVYTTVKFAPHEWDKTNPWVGRHMAAILGGMTAIGCVGHFAFVSWWLSRPGIGHGDKSGKWYFGQDEYDTTEMAYWSAGVAQLVDSGGALAMLLVRGHSGGTSFGIWFCRTTGTVFGMGVCNAILWHWWPEAHSYFVNPLGIFICGTALLCDLLYPFALWQVRRTEVMLPDGRIISRSEAGHAQRVEKKDI</sequence>
<comment type="subcellular location">
    <subcellularLocation>
        <location evidence="1">Membrane</location>
        <topology evidence="1">Multi-pass membrane protein</topology>
    </subcellularLocation>
</comment>
<feature type="transmembrane region" description="Helical" evidence="7">
    <location>
        <begin position="14"/>
        <end position="37"/>
    </location>
</feature>
<gene>
    <name evidence="8" type="ORF">VP1G_00703</name>
</gene>